<dbReference type="InterPro" id="IPR010141">
    <property type="entry name" value="FGAM_synthase"/>
</dbReference>
<dbReference type="PANTHER" id="PTHR10099">
    <property type="entry name" value="PHOSPHORIBOSYLFORMYLGLYCINAMIDINE SYNTHASE"/>
    <property type="match status" value="1"/>
</dbReference>
<dbReference type="Gene3D" id="3.40.50.880">
    <property type="match status" value="1"/>
</dbReference>
<feature type="domain" description="PurM-like C-terminal" evidence="7">
    <location>
        <begin position="434"/>
        <end position="585"/>
    </location>
</feature>
<feature type="domain" description="Phosphoribosylformylglycinamidine synthase linker" evidence="8">
    <location>
        <begin position="178"/>
        <end position="222"/>
    </location>
</feature>
<dbReference type="SUPFAM" id="SSF52317">
    <property type="entry name" value="Class I glutamine amidotransferase-like"/>
    <property type="match status" value="1"/>
</dbReference>
<dbReference type="SUPFAM" id="SSF56042">
    <property type="entry name" value="PurM C-terminal domain-like"/>
    <property type="match status" value="2"/>
</dbReference>
<keyword evidence="4" id="KW-0658">Purine biosynthesis</keyword>
<dbReference type="Pfam" id="PF02769">
    <property type="entry name" value="AIRS_C"/>
    <property type="match status" value="1"/>
</dbReference>
<keyword evidence="2" id="KW-0479">Metal-binding</keyword>
<keyword evidence="1" id="KW-0436">Ligase</keyword>
<dbReference type="Gene3D" id="3.30.1330.10">
    <property type="entry name" value="PurM-like, N-terminal domain"/>
    <property type="match status" value="2"/>
</dbReference>
<dbReference type="InterPro" id="IPR041609">
    <property type="entry name" value="PurL_linker"/>
</dbReference>
<evidence type="ECO:0000313" key="10">
    <source>
        <dbReference type="Proteomes" id="UP000030889"/>
    </source>
</evidence>
<accession>A0ABR4YJM5</accession>
<evidence type="ECO:0000259" key="7">
    <source>
        <dbReference type="Pfam" id="PF02769"/>
    </source>
</evidence>
<evidence type="ECO:0000256" key="5">
    <source>
        <dbReference type="ARBA" id="ARBA00022840"/>
    </source>
</evidence>
<keyword evidence="10" id="KW-1185">Reference proteome</keyword>
<dbReference type="EMBL" id="JRGF01000004">
    <property type="protein sequence ID" value="KHE42470.1"/>
    <property type="molecule type" value="Genomic_DNA"/>
</dbReference>
<evidence type="ECO:0000256" key="6">
    <source>
        <dbReference type="ARBA" id="ARBA00022842"/>
    </source>
</evidence>
<evidence type="ECO:0000256" key="3">
    <source>
        <dbReference type="ARBA" id="ARBA00022741"/>
    </source>
</evidence>
<keyword evidence="5" id="KW-0067">ATP-binding</keyword>
<dbReference type="SUPFAM" id="SSF55326">
    <property type="entry name" value="PurM N-terminal domain-like"/>
    <property type="match status" value="2"/>
</dbReference>
<organism evidence="9 10">
    <name type="scientific">Alistipes inops</name>
    <dbReference type="NCBI Taxonomy" id="1501391"/>
    <lineage>
        <taxon>Bacteria</taxon>
        <taxon>Pseudomonadati</taxon>
        <taxon>Bacteroidota</taxon>
        <taxon>Bacteroidia</taxon>
        <taxon>Bacteroidales</taxon>
        <taxon>Rikenellaceae</taxon>
        <taxon>Alistipes</taxon>
    </lineage>
</organism>
<keyword evidence="6" id="KW-0460">Magnesium</keyword>
<dbReference type="Gene3D" id="3.90.650.10">
    <property type="entry name" value="PurM-like C-terminal domain"/>
    <property type="match status" value="2"/>
</dbReference>
<sequence>MESYRIYVEKKPEFRVEAQSLREELNGNLGLSLGELRLLNVYDLFGFTPELLEKSRYGVFGEVVTDVVTDTCDLTGKRYLAVEYLPGQFDQRASSAEECVMLLEPEAKVKIRSARLLIFDDGVTDADLSRIRKYYINGVESREKNLAVLGLAENAEVRPVPVLEGFTRMGEAALAPYCKANGLAMNADDLREVVAYFRREGRDPSETELRILDTYWSDHCRHTTFTTVLEEITVDESFMKGEMEESLALYRRMREELGRTGKPVCLMDMATIGARYLKKKGLLDDQEESEENNACSIFINVDVDGEPQKWLLQFKNETHNHPTEIEPFGGASTCLGGAIRDPLSGRAYVYQAMRVTGAGNIYQPVGETLEGKLPQRIISTKAAAGYSSYGNQIGLATTHVREIYHPDYVAKRLEVGAVVGAVKADNVRRESPVPGDIVLLLGGRTGRDGIGGATGSSKEHNAQSLEECGSEVQKGNAPEERKLQRLFRRPEVARLIKKSNDFGAGGVSVAIGELTDGLDIYLDRVPTKYSGLNATELAISESQERMAVVIEEAAREEFERYCAEENVEVTHVADVTDTRRMRMYHKGELIVDLSREFIDSAGAEHRAKAAVAGVERRNPFLREVAGTGIAEKMRALLSDDNVVSQKGMVEMFDSTIGASTVLMPYGGRTQQTETQVSVQKIPVGEGYTDTASIMAFGFNPFISKWSPYHGAAYAVVEAVSKAVAAGARFERMRFSYQEYFERMTDDPHTWGKPLAALLGALKMQEALGLPSIGGKDSMSGTFKDIDVPPTLIAFGITTVDAGRVISPEFKEAGHRIYLMKHLPLHNFMPDTDALKKNWEYVHREIAAGNIVSGWAVGFGGVAEAVAKMSFGNRIGAEIKINEQELFGCGYGSIVVESRGELDWPGAVELGRTVAAETVTVNGERMPIDRLLEANTVKFATVYPDRGTTEPTVMQCMPRPVRFEYPGPAKGHPVAYLPSFPGTNCDYDTAKAFRRAGAEVTTSVFRNLSGADVMESIDEMCGRIAACDIFVLSGGFSSGDEPDGSGKFIVSVLNNARVAEEIHRLLDRGGLILGICNGFQALVKSGLLPYGRLGRLTPESPTLFRNDVNRHISQTVCTRVASTNSPWLAGFEVGDLHTIAVSHGEGKFVVNERQARELFEAGQVAFQYADAEGVPTGRAPFNPNGSYYAIEGIVSRDGQILGKMGHTERYEPNLFRNIAGNKVQDIFGNAVRYFRKR</sequence>
<dbReference type="Pfam" id="PF18072">
    <property type="entry name" value="FGAR-AT_linker"/>
    <property type="match status" value="1"/>
</dbReference>
<dbReference type="RefSeq" id="WP_035472568.1">
    <property type="nucleotide sequence ID" value="NZ_JRGF01000004.1"/>
</dbReference>
<name>A0ABR4YJM5_9BACT</name>
<evidence type="ECO:0000313" key="9">
    <source>
        <dbReference type="EMBL" id="KHE42470.1"/>
    </source>
</evidence>
<dbReference type="PANTHER" id="PTHR10099:SF1">
    <property type="entry name" value="PHOSPHORIBOSYLFORMYLGLYCINAMIDINE SYNTHASE"/>
    <property type="match status" value="1"/>
</dbReference>
<proteinExistence type="predicted"/>
<dbReference type="InterPro" id="IPR029062">
    <property type="entry name" value="Class_I_gatase-like"/>
</dbReference>
<keyword evidence="3" id="KW-0547">Nucleotide-binding</keyword>
<dbReference type="InterPro" id="IPR036676">
    <property type="entry name" value="PurM-like_C_sf"/>
</dbReference>
<dbReference type="Proteomes" id="UP000030889">
    <property type="component" value="Unassembled WGS sequence"/>
</dbReference>
<dbReference type="NCBIfam" id="TIGR01857">
    <property type="entry name" value="FGAM-synthase"/>
    <property type="match status" value="1"/>
</dbReference>
<gene>
    <name evidence="9" type="ORF">LG35_04385</name>
</gene>
<dbReference type="SMART" id="SM01211">
    <property type="entry name" value="GATase_5"/>
    <property type="match status" value="1"/>
</dbReference>
<dbReference type="InterPro" id="IPR010918">
    <property type="entry name" value="PurM-like_C_dom"/>
</dbReference>
<dbReference type="CDD" id="cd02203">
    <property type="entry name" value="PurL_repeat1"/>
    <property type="match status" value="1"/>
</dbReference>
<comment type="caution">
    <text evidence="9">The sequence shown here is derived from an EMBL/GenBank/DDBJ whole genome shotgun (WGS) entry which is preliminary data.</text>
</comment>
<evidence type="ECO:0000256" key="4">
    <source>
        <dbReference type="ARBA" id="ARBA00022755"/>
    </source>
</evidence>
<evidence type="ECO:0000259" key="8">
    <source>
        <dbReference type="Pfam" id="PF18072"/>
    </source>
</evidence>
<dbReference type="Pfam" id="PF13507">
    <property type="entry name" value="GATase_5"/>
    <property type="match status" value="1"/>
</dbReference>
<dbReference type="CDD" id="cd02204">
    <property type="entry name" value="PurL_repeat2"/>
    <property type="match status" value="1"/>
</dbReference>
<protein>
    <submittedName>
        <fullName evidence="9">Phosphoribosylformylglycinamidine synthase</fullName>
    </submittedName>
</protein>
<evidence type="ECO:0000256" key="2">
    <source>
        <dbReference type="ARBA" id="ARBA00022723"/>
    </source>
</evidence>
<dbReference type="InterPro" id="IPR036921">
    <property type="entry name" value="PurM-like_N_sf"/>
</dbReference>
<evidence type="ECO:0000256" key="1">
    <source>
        <dbReference type="ARBA" id="ARBA00022598"/>
    </source>
</evidence>
<reference evidence="9 10" key="1">
    <citation type="submission" date="2014-09" db="EMBL/GenBank/DDBJ databases">
        <title>Alistipes sp. 627, sp. nov., a novel member of the family Rikenellaceae isolated from human faeces.</title>
        <authorList>
            <person name="Shkoporov A.N."/>
            <person name="Chaplin A.V."/>
            <person name="Motuzova O.V."/>
            <person name="Kafarskaia L.I."/>
            <person name="Khokhlova E.V."/>
            <person name="Efimov B.A."/>
        </authorList>
    </citation>
    <scope>NUCLEOTIDE SEQUENCE [LARGE SCALE GENOMIC DNA]</scope>
    <source>
        <strain evidence="9 10">627</strain>
    </source>
</reference>